<dbReference type="PIRSF" id="PIRSF015840">
    <property type="entry name" value="DUF284_TM_euk"/>
    <property type="match status" value="1"/>
</dbReference>
<dbReference type="Pfam" id="PF03381">
    <property type="entry name" value="CDC50"/>
    <property type="match status" value="1"/>
</dbReference>
<reference evidence="10" key="1">
    <citation type="journal article" date="2014" name="Proc. Natl. Acad. Sci. U.S.A.">
        <title>Extensive sampling of basidiomycete genomes demonstrates inadequacy of the white-rot/brown-rot paradigm for wood decay fungi.</title>
        <authorList>
            <person name="Riley R."/>
            <person name="Salamov A.A."/>
            <person name="Brown D.W."/>
            <person name="Nagy L.G."/>
            <person name="Floudas D."/>
            <person name="Held B.W."/>
            <person name="Levasseur A."/>
            <person name="Lombard V."/>
            <person name="Morin E."/>
            <person name="Otillar R."/>
            <person name="Lindquist E.A."/>
            <person name="Sun H."/>
            <person name="LaButti K.M."/>
            <person name="Schmutz J."/>
            <person name="Jabbour D."/>
            <person name="Luo H."/>
            <person name="Baker S.E."/>
            <person name="Pisabarro A.G."/>
            <person name="Walton J.D."/>
            <person name="Blanchette R.A."/>
            <person name="Henrissat B."/>
            <person name="Martin F."/>
            <person name="Cullen D."/>
            <person name="Hibbett D.S."/>
            <person name="Grigoriev I.V."/>
        </authorList>
    </citation>
    <scope>NUCLEOTIDE SEQUENCE [LARGE SCALE GENOMIC DNA]</scope>
    <source>
        <strain evidence="10">FD-172 SS1</strain>
    </source>
</reference>
<feature type="transmembrane region" description="Helical" evidence="8">
    <location>
        <begin position="54"/>
        <end position="75"/>
    </location>
</feature>
<keyword evidence="4 8" id="KW-1133">Transmembrane helix</keyword>
<dbReference type="FunCoup" id="A0A067MBH7">
    <property type="interactions" value="273"/>
</dbReference>
<evidence type="ECO:0000256" key="6">
    <source>
        <dbReference type="PIRNR" id="PIRNR015840"/>
    </source>
</evidence>
<evidence type="ECO:0000313" key="9">
    <source>
        <dbReference type="EMBL" id="KDQ13123.1"/>
    </source>
</evidence>
<feature type="region of interest" description="Disordered" evidence="7">
    <location>
        <begin position="1"/>
        <end position="31"/>
    </location>
</feature>
<dbReference type="InterPro" id="IPR005045">
    <property type="entry name" value="CDC50/LEM3_fam"/>
</dbReference>
<dbReference type="PANTHER" id="PTHR10926:SF0">
    <property type="entry name" value="CDC50, ISOFORM A"/>
    <property type="match status" value="1"/>
</dbReference>
<evidence type="ECO:0000313" key="10">
    <source>
        <dbReference type="Proteomes" id="UP000027195"/>
    </source>
</evidence>
<name>A0A067MBH7_BOTB1</name>
<protein>
    <recommendedName>
        <fullName evidence="11">Cell cycle control protein</fullName>
    </recommendedName>
</protein>
<dbReference type="GO" id="GO:0045332">
    <property type="term" value="P:phospholipid translocation"/>
    <property type="evidence" value="ECO:0007669"/>
    <property type="project" value="UniProtKB-UniRule"/>
</dbReference>
<evidence type="ECO:0000256" key="4">
    <source>
        <dbReference type="ARBA" id="ARBA00022989"/>
    </source>
</evidence>
<evidence type="ECO:0000256" key="1">
    <source>
        <dbReference type="ARBA" id="ARBA00004141"/>
    </source>
</evidence>
<dbReference type="GO" id="GO:0005886">
    <property type="term" value="C:plasma membrane"/>
    <property type="evidence" value="ECO:0007669"/>
    <property type="project" value="TreeGrafter"/>
</dbReference>
<dbReference type="InParanoid" id="A0A067MBH7"/>
<evidence type="ECO:0008006" key="11">
    <source>
        <dbReference type="Google" id="ProtNLM"/>
    </source>
</evidence>
<proteinExistence type="inferred from homology"/>
<organism evidence="9 10">
    <name type="scientific">Botryobasidium botryosum (strain FD-172 SS1)</name>
    <dbReference type="NCBI Taxonomy" id="930990"/>
    <lineage>
        <taxon>Eukaryota</taxon>
        <taxon>Fungi</taxon>
        <taxon>Dikarya</taxon>
        <taxon>Basidiomycota</taxon>
        <taxon>Agaricomycotina</taxon>
        <taxon>Agaricomycetes</taxon>
        <taxon>Cantharellales</taxon>
        <taxon>Botryobasidiaceae</taxon>
        <taxon>Botryobasidium</taxon>
    </lineage>
</organism>
<keyword evidence="3 8" id="KW-0812">Transmembrane</keyword>
<evidence type="ECO:0000256" key="8">
    <source>
        <dbReference type="SAM" id="Phobius"/>
    </source>
</evidence>
<evidence type="ECO:0000256" key="5">
    <source>
        <dbReference type="ARBA" id="ARBA00023136"/>
    </source>
</evidence>
<dbReference type="PANTHER" id="PTHR10926">
    <property type="entry name" value="CELL CYCLE CONTROL PROTEIN 50"/>
    <property type="match status" value="1"/>
</dbReference>
<keyword evidence="5 6" id="KW-0472">Membrane</keyword>
<keyword evidence="10" id="KW-1185">Reference proteome</keyword>
<gene>
    <name evidence="9" type="ORF">BOTBODRAFT_56204</name>
</gene>
<feature type="compositionally biased region" description="Low complexity" evidence="7">
    <location>
        <begin position="12"/>
        <end position="23"/>
    </location>
</feature>
<dbReference type="EMBL" id="KL198045">
    <property type="protein sequence ID" value="KDQ13123.1"/>
    <property type="molecule type" value="Genomic_DNA"/>
</dbReference>
<dbReference type="GO" id="GO:0005794">
    <property type="term" value="C:Golgi apparatus"/>
    <property type="evidence" value="ECO:0007669"/>
    <property type="project" value="TreeGrafter"/>
</dbReference>
<evidence type="ECO:0000256" key="7">
    <source>
        <dbReference type="SAM" id="MobiDB-lite"/>
    </source>
</evidence>
<feature type="transmembrane region" description="Helical" evidence="8">
    <location>
        <begin position="348"/>
        <end position="369"/>
    </location>
</feature>
<dbReference type="Proteomes" id="UP000027195">
    <property type="component" value="Unassembled WGS sequence"/>
</dbReference>
<dbReference type="STRING" id="930990.A0A067MBH7"/>
<comment type="similarity">
    <text evidence="2 6">Belongs to the CDC50/LEM3 family.</text>
</comment>
<accession>A0A067MBH7</accession>
<evidence type="ECO:0000256" key="3">
    <source>
        <dbReference type="ARBA" id="ARBA00022692"/>
    </source>
</evidence>
<comment type="subcellular location">
    <subcellularLocation>
        <location evidence="1">Membrane</location>
        <topology evidence="1">Multi-pass membrane protein</topology>
    </subcellularLocation>
</comment>
<sequence>MALFRRAKPQPQDAAGSDEQAAAAKKKGGWKRPANTAFKQQRLKAWQPILTPKTVLPTLFILGIIFAPIGALLVWGSSQVSMIKLDYTDCASASSTFSALPKYQYSLRSADSKLAFGPPQWSYSSSPNSTCRIRFELPSELKPPVFLYYQLTNFYQNHRRYVQSLDTDQLKGKAVDTKTLKNGNCKPLDVVDGKPIYPCGLIANSLFNDTISNPVWLNPQGSTSSNSTYAFSSTGIAWPGEAKKYAVAPGYSNLSAIVPPPNWAARYPQGYTESNPPPNLRADEHFQNWMRTAGLPTFSKLYGRNDHDAMGKGTYEIAVNMNYPVSGFGGTKSIVISTVSWIGGKNPFLGWAYVGAASLFVLLAIAGTARHLIKPRKLGDMSLLSWNQPASAGPAAR</sequence>
<dbReference type="OrthoDB" id="340608at2759"/>
<dbReference type="AlphaFoldDB" id="A0A067MBH7"/>
<evidence type="ECO:0000256" key="2">
    <source>
        <dbReference type="ARBA" id="ARBA00009457"/>
    </source>
</evidence>
<dbReference type="HOGENOM" id="CLU_025025_0_1_1"/>
<dbReference type="GO" id="GO:0005783">
    <property type="term" value="C:endoplasmic reticulum"/>
    <property type="evidence" value="ECO:0007669"/>
    <property type="project" value="TreeGrafter"/>
</dbReference>